<dbReference type="HOGENOM" id="CLU_031965_0_0_7"/>
<dbReference type="InterPro" id="IPR001279">
    <property type="entry name" value="Metallo-B-lactamas"/>
</dbReference>
<gene>
    <name evidence="2" type="ORF">DND132_0199</name>
</gene>
<evidence type="ECO:0000313" key="2">
    <source>
        <dbReference type="EMBL" id="EGB13417.1"/>
    </source>
</evidence>
<feature type="domain" description="Metallo-beta-lactamase" evidence="1">
    <location>
        <begin position="13"/>
        <end position="194"/>
    </location>
</feature>
<evidence type="ECO:0000313" key="3">
    <source>
        <dbReference type="Proteomes" id="UP000007845"/>
    </source>
</evidence>
<keyword evidence="3" id="KW-1185">Reference proteome</keyword>
<accession>F0JDX7</accession>
<dbReference type="PANTHER" id="PTHR43694">
    <property type="entry name" value="RIBONUCLEASE J"/>
    <property type="match status" value="1"/>
</dbReference>
<dbReference type="RefSeq" id="WP_014320845.1">
    <property type="nucleotide sequence ID" value="NC_016803.1"/>
</dbReference>
<dbReference type="SMART" id="SM00849">
    <property type="entry name" value="Lactamase_B"/>
    <property type="match status" value="1"/>
</dbReference>
<dbReference type="Pfam" id="PF07521">
    <property type="entry name" value="RMMBL"/>
    <property type="match status" value="1"/>
</dbReference>
<dbReference type="InterPro" id="IPR011108">
    <property type="entry name" value="RMMBL"/>
</dbReference>
<sequence>MRITIHRGTNEIGGSCVEVEYNGTRLLLDAGTPLDDSPAALPADIDAYAGVLISHSHQDHYGLVERLPEDVPLYMGKVAWQFAQSLRLFTKTGDLLTHNPIPLEAGKTFRVGDISVTPYLADHSSPDAFGFLLEAGGRVVYYTGDFRAHGRKSKTFDYLCSRLPRKMDAILLEGTMMDRGNSAFASEREVEEGMVEAIRAESGIVCLNCSAQNIDRMVSAFRAAKRSGRILVVDIYTAWILRLAQQLSANIPDINWDGMRVLSHNRPAAGYYRNVKEHAEFFGGFLQDLYNSGNELWVQNLVDSPSKYLIKLSDYWLADILDRLPGISSTIIYSQWAGYLEEGTPQYNAKAASLKGRENSTFRLIHTSGHAVREDLMRLVGSVEPQTVIPLHTEHKNAYAEYFPNVHVLDDGEVFEL</sequence>
<dbReference type="Pfam" id="PF12706">
    <property type="entry name" value="Lactamase_B_2"/>
    <property type="match status" value="1"/>
</dbReference>
<dbReference type="eggNOG" id="COG0595">
    <property type="taxonomic scope" value="Bacteria"/>
</dbReference>
<proteinExistence type="predicted"/>
<dbReference type="Proteomes" id="UP000007845">
    <property type="component" value="Chromosome"/>
</dbReference>
<evidence type="ECO:0000259" key="1">
    <source>
        <dbReference type="SMART" id="SM00849"/>
    </source>
</evidence>
<dbReference type="InterPro" id="IPR036866">
    <property type="entry name" value="RibonucZ/Hydroxyglut_hydro"/>
</dbReference>
<name>F0JDX7_9BACT</name>
<dbReference type="STRING" id="641491.DND132_0199"/>
<dbReference type="Gene3D" id="3.60.15.10">
    <property type="entry name" value="Ribonuclease Z/Hydroxyacylglutathione hydrolase-like"/>
    <property type="match status" value="2"/>
</dbReference>
<dbReference type="SMR" id="F0JDX7"/>
<dbReference type="SUPFAM" id="SSF56281">
    <property type="entry name" value="Metallo-hydrolase/oxidoreductase"/>
    <property type="match status" value="1"/>
</dbReference>
<dbReference type="KEGG" id="ddn:DND132_0199"/>
<dbReference type="OrthoDB" id="9803916at2"/>
<dbReference type="AlphaFoldDB" id="F0JDX7"/>
<organism evidence="2 3">
    <name type="scientific">Pseudodesulfovibrio mercurii</name>
    <dbReference type="NCBI Taxonomy" id="641491"/>
    <lineage>
        <taxon>Bacteria</taxon>
        <taxon>Pseudomonadati</taxon>
        <taxon>Thermodesulfobacteriota</taxon>
        <taxon>Desulfovibrionia</taxon>
        <taxon>Desulfovibrionales</taxon>
        <taxon>Desulfovibrionaceae</taxon>
    </lineage>
</organism>
<protein>
    <submittedName>
        <fullName evidence="2">Metallo-beta-lactamase family protein</fullName>
    </submittedName>
</protein>
<reference evidence="2 3" key="1">
    <citation type="journal article" date="2011" name="J. Bacteriol.">
        <title>Genome sequence of the mercury-methylating strain Desulfovibrio desulfuricans ND132.</title>
        <authorList>
            <person name="Brown S.D."/>
            <person name="Gilmour C.C."/>
            <person name="Kucken A.M."/>
            <person name="Wall J.D."/>
            <person name="Elias D.A."/>
            <person name="Brandt C.C."/>
            <person name="Podar M."/>
            <person name="Chertkov O."/>
            <person name="Held B."/>
            <person name="Bruce D.C."/>
            <person name="Detter J.C."/>
            <person name="Tapia R."/>
            <person name="Han C.S."/>
            <person name="Goodwin L.A."/>
            <person name="Cheng J.F."/>
            <person name="Pitluck S."/>
            <person name="Woyke T."/>
            <person name="Mikhailova N."/>
            <person name="Ivanova N.N."/>
            <person name="Han J."/>
            <person name="Lucas S."/>
            <person name="Lapidus A.L."/>
            <person name="Land M.L."/>
            <person name="Hauser L.J."/>
            <person name="Palumbo A.V."/>
        </authorList>
    </citation>
    <scope>NUCLEOTIDE SEQUENCE [LARGE SCALE GENOMIC DNA]</scope>
    <source>
        <strain evidence="2 3">ND132</strain>
    </source>
</reference>
<dbReference type="CDD" id="cd07732">
    <property type="entry name" value="metallo-hydrolase-like_MBL-fold"/>
    <property type="match status" value="1"/>
</dbReference>
<dbReference type="EMBL" id="CP003220">
    <property type="protein sequence ID" value="EGB13417.1"/>
    <property type="molecule type" value="Genomic_DNA"/>
</dbReference>
<dbReference type="PANTHER" id="PTHR43694:SF1">
    <property type="entry name" value="RIBONUCLEASE J"/>
    <property type="match status" value="1"/>
</dbReference>